<dbReference type="GO" id="GO:0006351">
    <property type="term" value="P:DNA-templated transcription"/>
    <property type="evidence" value="ECO:0007669"/>
    <property type="project" value="InterPro"/>
</dbReference>
<evidence type="ECO:0000256" key="12">
    <source>
        <dbReference type="SAM" id="MobiDB-lite"/>
    </source>
</evidence>
<dbReference type="GeneID" id="18925566"/>
<dbReference type="InterPro" id="IPR036322">
    <property type="entry name" value="WD40_repeat_dom_sf"/>
</dbReference>
<dbReference type="GO" id="GO:0006338">
    <property type="term" value="P:chromatin remodeling"/>
    <property type="evidence" value="ECO:0007669"/>
    <property type="project" value="InterPro"/>
</dbReference>
<feature type="region of interest" description="Disordered" evidence="12">
    <location>
        <begin position="481"/>
        <end position="502"/>
    </location>
</feature>
<feature type="repeat" description="WD" evidence="10">
    <location>
        <begin position="173"/>
        <end position="204"/>
    </location>
</feature>
<gene>
    <name evidence="15" type="ORF">MELLADRAFT_115320</name>
</gene>
<feature type="repeat" description="WD" evidence="10">
    <location>
        <begin position="70"/>
        <end position="101"/>
    </location>
</feature>
<dbReference type="GO" id="GO:0000417">
    <property type="term" value="C:HIR complex"/>
    <property type="evidence" value="ECO:0007669"/>
    <property type="project" value="TreeGrafter"/>
</dbReference>
<dbReference type="Gene3D" id="2.130.10.10">
    <property type="entry name" value="YVTN repeat-like/Quinoprotein amine dehydrogenase"/>
    <property type="match status" value="3"/>
</dbReference>
<comment type="subcellular location">
    <subcellularLocation>
        <location evidence="1 11">Nucleus</location>
    </subcellularLocation>
</comment>
<comment type="similarity">
    <text evidence="2 11">Belongs to the WD repeat HIR1 family.</text>
</comment>
<dbReference type="InterPro" id="IPR019015">
    <property type="entry name" value="HIRA_B_motif"/>
</dbReference>
<name>F4R907_MELLP</name>
<dbReference type="HOGENOM" id="CLU_004372_2_0_1"/>
<evidence type="ECO:0000259" key="14">
    <source>
        <dbReference type="Pfam" id="PF24105"/>
    </source>
</evidence>
<organism evidence="16">
    <name type="scientific">Melampsora larici-populina (strain 98AG31 / pathotype 3-4-7)</name>
    <name type="common">Poplar leaf rust fungus</name>
    <dbReference type="NCBI Taxonomy" id="747676"/>
    <lineage>
        <taxon>Eukaryota</taxon>
        <taxon>Fungi</taxon>
        <taxon>Dikarya</taxon>
        <taxon>Basidiomycota</taxon>
        <taxon>Pucciniomycotina</taxon>
        <taxon>Pucciniomycetes</taxon>
        <taxon>Pucciniales</taxon>
        <taxon>Melampsoraceae</taxon>
        <taxon>Melampsora</taxon>
    </lineage>
</organism>
<dbReference type="PROSITE" id="PS50082">
    <property type="entry name" value="WD_REPEATS_2"/>
    <property type="match status" value="4"/>
</dbReference>
<evidence type="ECO:0000313" key="16">
    <source>
        <dbReference type="Proteomes" id="UP000001072"/>
    </source>
</evidence>
<evidence type="ECO:0000256" key="3">
    <source>
        <dbReference type="ARBA" id="ARBA00022491"/>
    </source>
</evidence>
<keyword evidence="7 11" id="KW-0805">Transcription regulation</keyword>
<dbReference type="eggNOG" id="KOG0973">
    <property type="taxonomic scope" value="Eukaryota"/>
</dbReference>
<dbReference type="Pfam" id="PF07569">
    <property type="entry name" value="Hira"/>
    <property type="match status" value="1"/>
</dbReference>
<keyword evidence="16" id="KW-1185">Reference proteome</keyword>
<feature type="compositionally biased region" description="Polar residues" evidence="12">
    <location>
        <begin position="483"/>
        <end position="500"/>
    </location>
</feature>
<dbReference type="RefSeq" id="XP_007405840.1">
    <property type="nucleotide sequence ID" value="XM_007405778.1"/>
</dbReference>
<dbReference type="InParanoid" id="F4R907"/>
<dbReference type="GO" id="GO:0006355">
    <property type="term" value="P:regulation of DNA-templated transcription"/>
    <property type="evidence" value="ECO:0007669"/>
    <property type="project" value="InterPro"/>
</dbReference>
<evidence type="ECO:0000256" key="5">
    <source>
        <dbReference type="ARBA" id="ARBA00022737"/>
    </source>
</evidence>
<evidence type="ECO:0000259" key="13">
    <source>
        <dbReference type="Pfam" id="PF07569"/>
    </source>
</evidence>
<dbReference type="InterPro" id="IPR055410">
    <property type="entry name" value="Beta-prop_CAF1B_HIR1"/>
</dbReference>
<dbReference type="Pfam" id="PF09453">
    <property type="entry name" value="HIRA_B"/>
    <property type="match status" value="1"/>
</dbReference>
<evidence type="ECO:0000313" key="15">
    <source>
        <dbReference type="EMBL" id="EGG11238.1"/>
    </source>
</evidence>
<dbReference type="VEuPathDB" id="FungiDB:MELLADRAFT_115320"/>
<comment type="function">
    <text evidence="11">Required for replication-independent chromatin assembly and for the periodic repression of histone gene transcription during the cell cycle.</text>
</comment>
<dbReference type="InterPro" id="IPR015943">
    <property type="entry name" value="WD40/YVTN_repeat-like_dom_sf"/>
</dbReference>
<keyword evidence="4 10" id="KW-0853">WD repeat</keyword>
<feature type="domain" description="CAF1B/HIR1 beta-propeller" evidence="14">
    <location>
        <begin position="29"/>
        <end position="353"/>
    </location>
</feature>
<dbReference type="GO" id="GO:0031491">
    <property type="term" value="F:nucleosome binding"/>
    <property type="evidence" value="ECO:0007669"/>
    <property type="project" value="TreeGrafter"/>
</dbReference>
<keyword evidence="5 11" id="KW-0677">Repeat</keyword>
<dbReference type="Pfam" id="PF24105">
    <property type="entry name" value="Beta-prop_CAF1B_HIR1"/>
    <property type="match status" value="1"/>
</dbReference>
<dbReference type="SMART" id="SM00320">
    <property type="entry name" value="WD40"/>
    <property type="match status" value="6"/>
</dbReference>
<dbReference type="PANTHER" id="PTHR13831">
    <property type="entry name" value="MEMBER OF THE HIR1 FAMILY OF WD-REPEAT PROTEINS"/>
    <property type="match status" value="1"/>
</dbReference>
<evidence type="ECO:0000256" key="8">
    <source>
        <dbReference type="ARBA" id="ARBA00023163"/>
    </source>
</evidence>
<dbReference type="FunCoup" id="F4R907">
    <property type="interactions" value="355"/>
</dbReference>
<evidence type="ECO:0000256" key="7">
    <source>
        <dbReference type="ARBA" id="ARBA00023015"/>
    </source>
</evidence>
<feature type="repeat" description="WD" evidence="10">
    <location>
        <begin position="129"/>
        <end position="161"/>
    </location>
</feature>
<keyword evidence="8 11" id="KW-0804">Transcription</keyword>
<dbReference type="KEGG" id="mlr:MELLADRAFT_115320"/>
<evidence type="ECO:0000256" key="11">
    <source>
        <dbReference type="RuleBase" id="RU364014"/>
    </source>
</evidence>
<dbReference type="PROSITE" id="PS50294">
    <property type="entry name" value="WD_REPEATS_REGION"/>
    <property type="match status" value="4"/>
</dbReference>
<keyword evidence="9 11" id="KW-0539">Nucleus</keyword>
<dbReference type="GO" id="GO:0005634">
    <property type="term" value="C:nucleus"/>
    <property type="evidence" value="ECO:0007669"/>
    <property type="project" value="UniProtKB-SubCell"/>
</dbReference>
<dbReference type="SUPFAM" id="SSF50978">
    <property type="entry name" value="WD40 repeat-like"/>
    <property type="match status" value="2"/>
</dbReference>
<protein>
    <recommendedName>
        <fullName evidence="11">Protein HIR</fullName>
    </recommendedName>
</protein>
<proteinExistence type="inferred from homology"/>
<sequence>MRIIKPNWVTHEDEKGNPQTIYSIHVHPDGTRLATGSLQNLIKIWSTAPILDESLENQSEELSPRLLCQMEGHDGAVLCVRWAYSGRFLATSSDDAIVMVWFRSLTGNPSKSFGAKTTNIEDWKPWKRLAGHTTDVTGLAWSHDDQFLASVGLDNLVLIWDGLDSSFGLLKRLDLHQGFVKGVVWDPVGEYLATQSDDRTVKIWRTKDWKLEADIRDPFVGCPTSTFFRRLSWSPDGAHIVTPNAMNGPVFVSAVIERDQWTSEISLVGHENVVEVAAYNPNMFLKDKNKPIEGPNICSALALGARNSISIWLTSFSSPIVVLHDVFDRDILDLSWASDGVTLYACSSEGHVAGFVIDEIMSIIHLTSPEVRKKYLETYPFEKLNRRVQPRLQSDQSSRMMSPLPAVEPYRTGSIPTSVRATSVHPQQIPNLPQQMTIMPNGKRRIRPVFLGQNEATMISGYTSSVPDGLITPAEPLGLNGLPSASTTHPLRPSTLSHSHPNGHLQSVMDHHPNRRGSALMVEDSRSMIARQTVGTSMASNPQSAWLEIPPIQPSLSATATHPDTNLKLECRNIDEASGVKFRMVSSYSGQELWSHEVIGRQVISISLNPTYSAIGCDDGTLLVYTPTGRQALPTIALDSACCILQLNQQFLMAITSNGTIMIWNVKEGKSAGLPIRLNDLSIPKGSITSTSLTSNGLPIITISNGSSFTFDRDLMNWVILKVNEGIEESLFGLESKLHGEMVLGKSNQLEVCLMSYLRYLMRHESVKKIEEFCSDLWSGQGALFSEHRNPSEVKLKLRQQDRIMLLRNVIEYLAREDAFRSICDAYHILLRHIPLDLT</sequence>
<evidence type="ECO:0000256" key="4">
    <source>
        <dbReference type="ARBA" id="ARBA00022574"/>
    </source>
</evidence>
<dbReference type="InterPro" id="IPR031120">
    <property type="entry name" value="HIR1-like"/>
</dbReference>
<evidence type="ECO:0000256" key="1">
    <source>
        <dbReference type="ARBA" id="ARBA00004123"/>
    </source>
</evidence>
<evidence type="ECO:0000256" key="9">
    <source>
        <dbReference type="ARBA" id="ARBA00023242"/>
    </source>
</evidence>
<keyword evidence="6 11" id="KW-0156">Chromatin regulator</keyword>
<feature type="domain" description="Protein HIRA-like C-terminal" evidence="13">
    <location>
        <begin position="629"/>
        <end position="721"/>
    </location>
</feature>
<dbReference type="InterPro" id="IPR001680">
    <property type="entry name" value="WD40_rpt"/>
</dbReference>
<evidence type="ECO:0000256" key="6">
    <source>
        <dbReference type="ARBA" id="ARBA00022853"/>
    </source>
</evidence>
<dbReference type="PANTHER" id="PTHR13831:SF0">
    <property type="entry name" value="PROTEIN HIRA"/>
    <property type="match status" value="1"/>
</dbReference>
<dbReference type="OrthoDB" id="1741719at2759"/>
<dbReference type="GO" id="GO:0000785">
    <property type="term" value="C:chromatin"/>
    <property type="evidence" value="ECO:0007669"/>
    <property type="project" value="TreeGrafter"/>
</dbReference>
<feature type="repeat" description="WD" evidence="10">
    <location>
        <begin position="14"/>
        <end position="46"/>
    </location>
</feature>
<evidence type="ECO:0000256" key="2">
    <source>
        <dbReference type="ARBA" id="ARBA00007306"/>
    </source>
</evidence>
<dbReference type="Proteomes" id="UP000001072">
    <property type="component" value="Unassembled WGS sequence"/>
</dbReference>
<keyword evidence="3 11" id="KW-0678">Repressor</keyword>
<dbReference type="AlphaFoldDB" id="F4R907"/>
<dbReference type="InterPro" id="IPR011494">
    <property type="entry name" value="HIRA-like_C"/>
</dbReference>
<accession>F4R907</accession>
<dbReference type="EMBL" id="GL883093">
    <property type="protein sequence ID" value="EGG11238.1"/>
    <property type="molecule type" value="Genomic_DNA"/>
</dbReference>
<dbReference type="STRING" id="747676.F4R907"/>
<reference evidence="16" key="1">
    <citation type="journal article" date="2011" name="Proc. Natl. Acad. Sci. U.S.A.">
        <title>Obligate biotrophy features unraveled by the genomic analysis of rust fungi.</title>
        <authorList>
            <person name="Duplessis S."/>
            <person name="Cuomo C.A."/>
            <person name="Lin Y.-C."/>
            <person name="Aerts A."/>
            <person name="Tisserant E."/>
            <person name="Veneault-Fourrey C."/>
            <person name="Joly D.L."/>
            <person name="Hacquard S."/>
            <person name="Amselem J."/>
            <person name="Cantarel B.L."/>
            <person name="Chiu R."/>
            <person name="Coutinho P.M."/>
            <person name="Feau N."/>
            <person name="Field M."/>
            <person name="Frey P."/>
            <person name="Gelhaye E."/>
            <person name="Goldberg J."/>
            <person name="Grabherr M.G."/>
            <person name="Kodira C.D."/>
            <person name="Kohler A."/>
            <person name="Kuees U."/>
            <person name="Lindquist E.A."/>
            <person name="Lucas S.M."/>
            <person name="Mago R."/>
            <person name="Mauceli E."/>
            <person name="Morin E."/>
            <person name="Murat C."/>
            <person name="Pangilinan J.L."/>
            <person name="Park R."/>
            <person name="Pearson M."/>
            <person name="Quesneville H."/>
            <person name="Rouhier N."/>
            <person name="Sakthikumar S."/>
            <person name="Salamov A.A."/>
            <person name="Schmutz J."/>
            <person name="Selles B."/>
            <person name="Shapiro H."/>
            <person name="Tanguay P."/>
            <person name="Tuskan G.A."/>
            <person name="Henrissat B."/>
            <person name="Van de Peer Y."/>
            <person name="Rouze P."/>
            <person name="Ellis J.G."/>
            <person name="Dodds P.N."/>
            <person name="Schein J.E."/>
            <person name="Zhong S."/>
            <person name="Hamelin R.C."/>
            <person name="Grigoriev I.V."/>
            <person name="Szabo L.J."/>
            <person name="Martin F."/>
        </authorList>
    </citation>
    <scope>NUCLEOTIDE SEQUENCE [LARGE SCALE GENOMIC DNA]</scope>
    <source>
        <strain evidence="16">98AG31 / pathotype 3-4-7</strain>
    </source>
</reference>
<evidence type="ECO:0000256" key="10">
    <source>
        <dbReference type="PROSITE-ProRule" id="PRU00221"/>
    </source>
</evidence>